<keyword evidence="2" id="KW-1185">Reference proteome</keyword>
<feature type="non-terminal residue" evidence="1">
    <location>
        <position position="1"/>
    </location>
</feature>
<proteinExistence type="predicted"/>
<sequence>VRPIIQNGLLSLAVLDPKLAHSVIVVSVWVQGTAEQVRDTLVNGTRASLEELNRAAQVTMLDLSVAVGTLEPNARQALQGLRVTSRQAAQLLGTSFTGLRGVAGSWELLLAMGGLYLLSDSLEKNMQKAEAEIGDKSMEAWLALQGSSLAILGGSVEAVGLIVRQSALQVQKSAALAAAGASGASSGVAVGHSLVRVG</sequence>
<protein>
    <recommendedName>
        <fullName evidence="3">Phage tail tape measure protein</fullName>
    </recommendedName>
</protein>
<accession>A0ABW8P407</accession>
<gene>
    <name evidence="1" type="ORF">KW869_25960</name>
</gene>
<name>A0ABW8P407_9PSED</name>
<dbReference type="Proteomes" id="UP001621534">
    <property type="component" value="Unassembled WGS sequence"/>
</dbReference>
<organism evidence="1 2">
    <name type="scientific">Pseudomonas urmiensis</name>
    <dbReference type="NCBI Taxonomy" id="2745493"/>
    <lineage>
        <taxon>Bacteria</taxon>
        <taxon>Pseudomonadati</taxon>
        <taxon>Pseudomonadota</taxon>
        <taxon>Gammaproteobacteria</taxon>
        <taxon>Pseudomonadales</taxon>
        <taxon>Pseudomonadaceae</taxon>
        <taxon>Pseudomonas</taxon>
    </lineage>
</organism>
<comment type="caution">
    <text evidence="1">The sequence shown here is derived from an EMBL/GenBank/DDBJ whole genome shotgun (WGS) entry which is preliminary data.</text>
</comment>
<feature type="non-terminal residue" evidence="1">
    <location>
        <position position="198"/>
    </location>
</feature>
<dbReference type="EMBL" id="JAHWXS010000065">
    <property type="protein sequence ID" value="MFK5736982.1"/>
    <property type="molecule type" value="Genomic_DNA"/>
</dbReference>
<evidence type="ECO:0000313" key="2">
    <source>
        <dbReference type="Proteomes" id="UP001621534"/>
    </source>
</evidence>
<evidence type="ECO:0000313" key="1">
    <source>
        <dbReference type="EMBL" id="MFK5736982.1"/>
    </source>
</evidence>
<reference evidence="1 2" key="1">
    <citation type="journal article" date="2012" name="Plant Soil">
        <title>Screening of plant growth-promoting traits in arsenic-resistant bacteria isolated from the rhizosphere of soybean plants from Argentinean agricultural soil.</title>
        <authorList>
            <person name="Wevar Oller A.L."/>
            <person name="Talano M.A."/>
            <person name="Agostini E."/>
        </authorList>
    </citation>
    <scope>NUCLEOTIDE SEQUENCE [LARGE SCALE GENOMIC DNA]</scope>
    <source>
        <strain evidence="1 2">AW4</strain>
    </source>
</reference>
<evidence type="ECO:0008006" key="3">
    <source>
        <dbReference type="Google" id="ProtNLM"/>
    </source>
</evidence>